<evidence type="ECO:0000313" key="1">
    <source>
        <dbReference type="EMBL" id="QJA47545.1"/>
    </source>
</evidence>
<dbReference type="EMBL" id="MT141436">
    <property type="protein sequence ID" value="QJA61284.1"/>
    <property type="molecule type" value="Genomic_DNA"/>
</dbReference>
<dbReference type="EMBL" id="MT144048">
    <property type="protein sequence ID" value="QJA47545.1"/>
    <property type="molecule type" value="Genomic_DNA"/>
</dbReference>
<name>A0A6H1ZJV2_9ZZZZ</name>
<protein>
    <submittedName>
        <fullName evidence="1">Uncharacterized protein</fullName>
    </submittedName>
</protein>
<gene>
    <name evidence="3" type="ORF">MM415A00143_0043</name>
    <name evidence="2" type="ORF">MM415B00963_0009</name>
    <name evidence="1" type="ORF">TM448A00700_0008</name>
</gene>
<reference evidence="1" key="1">
    <citation type="submission" date="2020-03" db="EMBL/GenBank/DDBJ databases">
        <title>The deep terrestrial virosphere.</title>
        <authorList>
            <person name="Holmfeldt K."/>
            <person name="Nilsson E."/>
            <person name="Simone D."/>
            <person name="Lopez-Fernandez M."/>
            <person name="Wu X."/>
            <person name="de Brujin I."/>
            <person name="Lundin D."/>
            <person name="Andersson A."/>
            <person name="Bertilsson S."/>
            <person name="Dopson M."/>
        </authorList>
    </citation>
    <scope>NUCLEOTIDE SEQUENCE</scope>
    <source>
        <strain evidence="3">MM415A00143</strain>
        <strain evidence="2">MM415B00963</strain>
        <strain evidence="1">TM448A00700</strain>
    </source>
</reference>
<evidence type="ECO:0000313" key="3">
    <source>
        <dbReference type="EMBL" id="QJI05368.1"/>
    </source>
</evidence>
<evidence type="ECO:0000313" key="2">
    <source>
        <dbReference type="EMBL" id="QJA61284.1"/>
    </source>
</evidence>
<dbReference type="AlphaFoldDB" id="A0A6H1ZJV2"/>
<proteinExistence type="predicted"/>
<sequence length="115" mass="12620">MTMTAEKIQIPEIERTPAKCLPCDMMVSLGLISSACEQLPQGERSKCHALMKPLEERKAAPDDVLADIIILTGDTNLNAVLDRMNLIIFSATAKAKEKLIAQGKLDKDGFPIEPR</sequence>
<dbReference type="EMBL" id="MT145198">
    <property type="protein sequence ID" value="QJI05368.1"/>
    <property type="molecule type" value="Genomic_DNA"/>
</dbReference>
<accession>A0A6H1ZJV2</accession>
<organism evidence="1">
    <name type="scientific">viral metagenome</name>
    <dbReference type="NCBI Taxonomy" id="1070528"/>
    <lineage>
        <taxon>unclassified sequences</taxon>
        <taxon>metagenomes</taxon>
        <taxon>organismal metagenomes</taxon>
    </lineage>
</organism>